<keyword evidence="5" id="KW-0520">NAD</keyword>
<dbReference type="InterPro" id="IPR035897">
    <property type="entry name" value="Toll_tir_struct_dom_sf"/>
</dbReference>
<dbReference type="Pfam" id="PF23282">
    <property type="entry name" value="WHD_ROQ1"/>
    <property type="match status" value="1"/>
</dbReference>
<dbReference type="FunFam" id="3.40.50.10140:FF:000007">
    <property type="entry name" value="Disease resistance protein (TIR-NBS-LRR class)"/>
    <property type="match status" value="1"/>
</dbReference>
<dbReference type="InterPro" id="IPR001611">
    <property type="entry name" value="Leu-rich_rpt"/>
</dbReference>
<evidence type="ECO:0000256" key="5">
    <source>
        <dbReference type="ARBA" id="ARBA00023027"/>
    </source>
</evidence>
<evidence type="ECO:0000256" key="3">
    <source>
        <dbReference type="ARBA" id="ARBA00022737"/>
    </source>
</evidence>
<organism evidence="8 9">
    <name type="scientific">Centaurea solstitialis</name>
    <name type="common">yellow star-thistle</name>
    <dbReference type="NCBI Taxonomy" id="347529"/>
    <lineage>
        <taxon>Eukaryota</taxon>
        <taxon>Viridiplantae</taxon>
        <taxon>Streptophyta</taxon>
        <taxon>Embryophyta</taxon>
        <taxon>Tracheophyta</taxon>
        <taxon>Spermatophyta</taxon>
        <taxon>Magnoliopsida</taxon>
        <taxon>eudicotyledons</taxon>
        <taxon>Gunneridae</taxon>
        <taxon>Pentapetalae</taxon>
        <taxon>asterids</taxon>
        <taxon>campanulids</taxon>
        <taxon>Asterales</taxon>
        <taxon>Asteraceae</taxon>
        <taxon>Carduoideae</taxon>
        <taxon>Cardueae</taxon>
        <taxon>Centaureinae</taxon>
        <taxon>Centaurea</taxon>
    </lineage>
</organism>
<evidence type="ECO:0000313" key="9">
    <source>
        <dbReference type="Proteomes" id="UP001172457"/>
    </source>
</evidence>
<protein>
    <recommendedName>
        <fullName evidence="1">ADP-ribosyl cyclase/cyclic ADP-ribose hydrolase</fullName>
        <ecNumber evidence="1">3.2.2.6</ecNumber>
    </recommendedName>
</protein>
<accession>A0AA38W1C1</accession>
<dbReference type="EC" id="3.2.2.6" evidence="1"/>
<dbReference type="Gene3D" id="3.40.50.10140">
    <property type="entry name" value="Toll/interleukin-1 receptor homology (TIR) domain"/>
    <property type="match status" value="1"/>
</dbReference>
<comment type="caution">
    <text evidence="8">The sequence shown here is derived from an EMBL/GenBank/DDBJ whole genome shotgun (WGS) entry which is preliminary data.</text>
</comment>
<dbReference type="SUPFAM" id="SSF52200">
    <property type="entry name" value="Toll/Interleukin receptor TIR domain"/>
    <property type="match status" value="1"/>
</dbReference>
<dbReference type="InterPro" id="IPR058192">
    <property type="entry name" value="WHD_ROQ1-like"/>
</dbReference>
<dbReference type="PROSITE" id="PS51450">
    <property type="entry name" value="LRR"/>
    <property type="match status" value="1"/>
</dbReference>
<dbReference type="InterPro" id="IPR042197">
    <property type="entry name" value="Apaf_helical"/>
</dbReference>
<dbReference type="AlphaFoldDB" id="A0AA38W1C1"/>
<evidence type="ECO:0000259" key="7">
    <source>
        <dbReference type="PROSITE" id="PS50104"/>
    </source>
</evidence>
<dbReference type="Pfam" id="PF00931">
    <property type="entry name" value="NB-ARC"/>
    <property type="match status" value="1"/>
</dbReference>
<dbReference type="SMART" id="SM00255">
    <property type="entry name" value="TIR"/>
    <property type="match status" value="1"/>
</dbReference>
<evidence type="ECO:0000256" key="2">
    <source>
        <dbReference type="ARBA" id="ARBA00022614"/>
    </source>
</evidence>
<feature type="domain" description="TIR" evidence="7">
    <location>
        <begin position="13"/>
        <end position="183"/>
    </location>
</feature>
<dbReference type="Pfam" id="PF00560">
    <property type="entry name" value="LRR_1"/>
    <property type="match status" value="1"/>
</dbReference>
<dbReference type="EMBL" id="JARYMX010000007">
    <property type="protein sequence ID" value="KAJ9542687.1"/>
    <property type="molecule type" value="Genomic_DNA"/>
</dbReference>
<name>A0AA38W1C1_9ASTR</name>
<dbReference type="Gene3D" id="1.10.8.430">
    <property type="entry name" value="Helical domain of apoptotic protease-activating factors"/>
    <property type="match status" value="1"/>
</dbReference>
<proteinExistence type="predicted"/>
<reference evidence="8" key="1">
    <citation type="submission" date="2023-03" db="EMBL/GenBank/DDBJ databases">
        <title>Chromosome-scale reference genome and RAD-based genetic map of yellow starthistle (Centaurea solstitialis) reveal putative structural variation and QTLs associated with invader traits.</title>
        <authorList>
            <person name="Reatini B."/>
            <person name="Cang F.A."/>
            <person name="Jiang Q."/>
            <person name="Mckibben M.T.W."/>
            <person name="Barker M.S."/>
            <person name="Rieseberg L.H."/>
            <person name="Dlugosch K.M."/>
        </authorList>
    </citation>
    <scope>NUCLEOTIDE SEQUENCE</scope>
    <source>
        <strain evidence="8">CAN-66</strain>
        <tissue evidence="8">Leaf</tissue>
    </source>
</reference>
<dbReference type="GO" id="GO:0043531">
    <property type="term" value="F:ADP binding"/>
    <property type="evidence" value="ECO:0007669"/>
    <property type="project" value="InterPro"/>
</dbReference>
<dbReference type="GO" id="GO:0006952">
    <property type="term" value="P:defense response"/>
    <property type="evidence" value="ECO:0007669"/>
    <property type="project" value="InterPro"/>
</dbReference>
<dbReference type="InterPro" id="IPR032675">
    <property type="entry name" value="LRR_dom_sf"/>
</dbReference>
<dbReference type="PROSITE" id="PS50104">
    <property type="entry name" value="TIR"/>
    <property type="match status" value="1"/>
</dbReference>
<keyword evidence="9" id="KW-1185">Reference proteome</keyword>
<gene>
    <name evidence="8" type="ORF">OSB04_029193</name>
</gene>
<dbReference type="SUPFAM" id="SSF52540">
    <property type="entry name" value="P-loop containing nucleoside triphosphate hydrolases"/>
    <property type="match status" value="1"/>
</dbReference>
<dbReference type="InterPro" id="IPR044974">
    <property type="entry name" value="Disease_R_plants"/>
</dbReference>
<sequence>MASSSSSLPTQRWTYDVFLSFRGEDTRMNFVDHLYAALVQKGIHTFKDDEMLQRGKLISPELLKAIEGSRFAVVIFSENYANSSWCLDELAKIMECRDQMGQRVLPVFYHVEPSDVRWLKRSFAAAFQHYEEEFKGDEVNKLNKWKEALAAASTLSGWHVSKAAHEGESIFINKIAQEILSGIQPHGVENNLIGIESHIDALDSLLCIEATEEVRMIGIWGMGGIGKTTIAQALYRRIAYKFEGSSFVDDVREYCTSKRDIWVLQEKILRDSLVMNPMSRIRDLDHGANMMSTRFSNKRVLLVLDGVDNVYQLESLAAKQEWFGPGSRIIITTRDEHLLADAHFKYKPNFLLMDQAVELFSRHAFQKNIPPKGYEDLSYRAIGHTGYLPLALKVLGSFFYKRQASVWESALNRLAKAPNTEIFETLKLSFTGLEVSEKQIFLDIACFFKGKDKEHVTRILDSFGFDPVIGISVLIEKSLITVSNNKLGMHDLIQEMGWQIVRESFSKSRLWEPEEIHEVIKRKKKMKTIEAILLSDKGYNIDHYSEDMGFTDEVFKRMKNLRLLIFDWMDISCQPTFLPNKLRWLSWHNYPSSVLPLKHMHKLVGLESSGGLLQQLWKGKKILPDLKVVDLSKSLQLTKFPDVSGAPKIERLILSDCSSLVEVHESLGFHQRLVYLDMSGCRKLKCLPSRINMESLETLVLSSCFSLQGFPEVSPSMELPSSIGYLSGLSYLNLISCENLKNIPHSIGQLKNLKSLQLHNCKNLEKLPEELGKNGKLGRVGAWILRCSISCRTLTSLCSLKKLDLSWRQIEEEDFPQDFHAFSSLEELDLSGNSQLTQLPAGISCLSQLKLLELNMCCQLQNLHALPSGIQILRARGCSSLEKIGNLSQEYEWLYKAWFVDCHKLLEDQENQLYIDKMLQQSFLKKCAAVDHRLSIIAPERKIPSWFKEQQHGSNVALRLPPKLHTQVMGFAICGVFHGDWKYACPRIIFRIVDDEKDIPKSEEVDCIESTTTDNCNLWITYIPFGFFQKMYHDLQPQDWFHVRGNLVMTVMRTDGNKSVRCGAHVVYKEDVELIQQLKTCISDYGSMVQVDGDNYHEEVGYGRKVSANTYVYEEKSANEKDSNLMPIRTSRKRGGLMNRSVILSNSCGSSITLSANVLGMT</sequence>
<keyword evidence="4" id="KW-0378">Hydrolase</keyword>
<comment type="catalytic activity">
    <reaction evidence="6">
        <text>NAD(+) + H2O = ADP-D-ribose + nicotinamide + H(+)</text>
        <dbReference type="Rhea" id="RHEA:16301"/>
        <dbReference type="ChEBI" id="CHEBI:15377"/>
        <dbReference type="ChEBI" id="CHEBI:15378"/>
        <dbReference type="ChEBI" id="CHEBI:17154"/>
        <dbReference type="ChEBI" id="CHEBI:57540"/>
        <dbReference type="ChEBI" id="CHEBI:57967"/>
        <dbReference type="EC" id="3.2.2.6"/>
    </reaction>
    <physiologicalReaction direction="left-to-right" evidence="6">
        <dbReference type="Rhea" id="RHEA:16302"/>
    </physiologicalReaction>
</comment>
<dbReference type="InterPro" id="IPR000157">
    <property type="entry name" value="TIR_dom"/>
</dbReference>
<dbReference type="Proteomes" id="UP001172457">
    <property type="component" value="Chromosome 7"/>
</dbReference>
<evidence type="ECO:0000256" key="4">
    <source>
        <dbReference type="ARBA" id="ARBA00022801"/>
    </source>
</evidence>
<keyword evidence="2" id="KW-0433">Leucine-rich repeat</keyword>
<evidence type="ECO:0000313" key="8">
    <source>
        <dbReference type="EMBL" id="KAJ9542687.1"/>
    </source>
</evidence>
<dbReference type="Gene3D" id="3.40.50.300">
    <property type="entry name" value="P-loop containing nucleotide triphosphate hydrolases"/>
    <property type="match status" value="1"/>
</dbReference>
<dbReference type="InterPro" id="IPR002182">
    <property type="entry name" value="NB-ARC"/>
</dbReference>
<dbReference type="InterPro" id="IPR045344">
    <property type="entry name" value="C-JID"/>
</dbReference>
<dbReference type="PANTHER" id="PTHR11017:SF479">
    <property type="entry name" value="DISEASE RESISTANCE PROTEIN (TIR-NBS-LRR CLASS) FAMILY"/>
    <property type="match status" value="1"/>
</dbReference>
<dbReference type="Pfam" id="PF01582">
    <property type="entry name" value="TIR"/>
    <property type="match status" value="1"/>
</dbReference>
<dbReference type="InterPro" id="IPR027417">
    <property type="entry name" value="P-loop_NTPase"/>
</dbReference>
<dbReference type="Gene3D" id="3.80.10.10">
    <property type="entry name" value="Ribonuclease Inhibitor"/>
    <property type="match status" value="2"/>
</dbReference>
<keyword evidence="3" id="KW-0677">Repeat</keyword>
<dbReference type="Pfam" id="PF20160">
    <property type="entry name" value="C-JID"/>
    <property type="match status" value="1"/>
</dbReference>
<dbReference type="SUPFAM" id="SSF52058">
    <property type="entry name" value="L domain-like"/>
    <property type="match status" value="1"/>
</dbReference>
<evidence type="ECO:0000256" key="6">
    <source>
        <dbReference type="ARBA" id="ARBA00047304"/>
    </source>
</evidence>
<dbReference type="GO" id="GO:0007165">
    <property type="term" value="P:signal transduction"/>
    <property type="evidence" value="ECO:0007669"/>
    <property type="project" value="InterPro"/>
</dbReference>
<evidence type="ECO:0000256" key="1">
    <source>
        <dbReference type="ARBA" id="ARBA00011982"/>
    </source>
</evidence>
<dbReference type="PRINTS" id="PR00364">
    <property type="entry name" value="DISEASERSIST"/>
</dbReference>
<dbReference type="PANTHER" id="PTHR11017">
    <property type="entry name" value="LEUCINE-RICH REPEAT-CONTAINING PROTEIN"/>
    <property type="match status" value="1"/>
</dbReference>
<dbReference type="GO" id="GO:0061809">
    <property type="term" value="F:NAD+ nucleosidase activity, cyclic ADP-ribose generating"/>
    <property type="evidence" value="ECO:0007669"/>
    <property type="project" value="UniProtKB-EC"/>
</dbReference>